<comment type="caution">
    <text evidence="1">The sequence shown here is derived from an EMBL/GenBank/DDBJ whole genome shotgun (WGS) entry which is preliminary data.</text>
</comment>
<sequence>KHEGETPNMRIQTGRDGN</sequence>
<evidence type="ECO:0000313" key="1">
    <source>
        <dbReference type="EMBL" id="CAG7727974.1"/>
    </source>
</evidence>
<protein>
    <submittedName>
        <fullName evidence="1">Uncharacterized protein</fullName>
    </submittedName>
</protein>
<keyword evidence="2" id="KW-1185">Reference proteome</keyword>
<dbReference type="AlphaFoldDB" id="A0A8J2K1A6"/>
<gene>
    <name evidence="1" type="ORF">AFUS01_LOCUS16787</name>
</gene>
<feature type="non-terminal residue" evidence="1">
    <location>
        <position position="1"/>
    </location>
</feature>
<dbReference type="Proteomes" id="UP000708208">
    <property type="component" value="Unassembled WGS sequence"/>
</dbReference>
<dbReference type="EMBL" id="CAJVCH010156401">
    <property type="protein sequence ID" value="CAG7727974.1"/>
    <property type="molecule type" value="Genomic_DNA"/>
</dbReference>
<evidence type="ECO:0000313" key="2">
    <source>
        <dbReference type="Proteomes" id="UP000708208"/>
    </source>
</evidence>
<organism evidence="1 2">
    <name type="scientific">Allacma fusca</name>
    <dbReference type="NCBI Taxonomy" id="39272"/>
    <lineage>
        <taxon>Eukaryota</taxon>
        <taxon>Metazoa</taxon>
        <taxon>Ecdysozoa</taxon>
        <taxon>Arthropoda</taxon>
        <taxon>Hexapoda</taxon>
        <taxon>Collembola</taxon>
        <taxon>Symphypleona</taxon>
        <taxon>Sminthuridae</taxon>
        <taxon>Allacma</taxon>
    </lineage>
</organism>
<reference evidence="1" key="1">
    <citation type="submission" date="2021-06" db="EMBL/GenBank/DDBJ databases">
        <authorList>
            <person name="Hodson N. C."/>
            <person name="Mongue J. A."/>
            <person name="Jaron S. K."/>
        </authorList>
    </citation>
    <scope>NUCLEOTIDE SEQUENCE</scope>
</reference>
<proteinExistence type="predicted"/>
<name>A0A8J2K1A6_9HEXA</name>
<accession>A0A8J2K1A6</accession>